<dbReference type="PANTHER" id="PTHR11220:SF7">
    <property type="entry name" value="SOUL PROTEIN"/>
    <property type="match status" value="1"/>
</dbReference>
<dbReference type="GO" id="GO:0020037">
    <property type="term" value="F:heme binding"/>
    <property type="evidence" value="ECO:0007669"/>
    <property type="project" value="TreeGrafter"/>
</dbReference>
<evidence type="ECO:0000313" key="2">
    <source>
        <dbReference type="EMBL" id="GCB83189.1"/>
    </source>
</evidence>
<dbReference type="OrthoDB" id="9420729at2759"/>
<name>A0A401QCS8_SCYTO</name>
<comment type="caution">
    <text evidence="2">The sequence shown here is derived from an EMBL/GenBank/DDBJ whole genome shotgun (WGS) entry which is preliminary data.</text>
</comment>
<evidence type="ECO:0000256" key="1">
    <source>
        <dbReference type="ARBA" id="ARBA00009817"/>
    </source>
</evidence>
<gene>
    <name evidence="2" type="ORF">scyTo_0023423</name>
</gene>
<dbReference type="InterPro" id="IPR011256">
    <property type="entry name" value="Reg_factor_effector_dom_sf"/>
</dbReference>
<dbReference type="PANTHER" id="PTHR11220">
    <property type="entry name" value="HEME-BINDING PROTEIN-RELATED"/>
    <property type="match status" value="1"/>
</dbReference>
<dbReference type="Proteomes" id="UP000288216">
    <property type="component" value="Unassembled WGS sequence"/>
</dbReference>
<reference evidence="2 3" key="1">
    <citation type="journal article" date="2018" name="Nat. Ecol. Evol.">
        <title>Shark genomes provide insights into elasmobranch evolution and the origin of vertebrates.</title>
        <authorList>
            <person name="Hara Y"/>
            <person name="Yamaguchi K"/>
            <person name="Onimaru K"/>
            <person name="Kadota M"/>
            <person name="Koyanagi M"/>
            <person name="Keeley SD"/>
            <person name="Tatsumi K"/>
            <person name="Tanaka K"/>
            <person name="Motone F"/>
            <person name="Kageyama Y"/>
            <person name="Nozu R"/>
            <person name="Adachi N"/>
            <person name="Nishimura O"/>
            <person name="Nakagawa R"/>
            <person name="Tanegashima C"/>
            <person name="Kiyatake I"/>
            <person name="Matsumoto R"/>
            <person name="Murakumo K"/>
            <person name="Nishida K"/>
            <person name="Terakita A"/>
            <person name="Kuratani S"/>
            <person name="Sato K"/>
            <person name="Hyodo S Kuraku.S."/>
        </authorList>
    </citation>
    <scope>NUCLEOTIDE SEQUENCE [LARGE SCALE GENOMIC DNA]</scope>
</reference>
<dbReference type="OMA" id="HEPEPLC"/>
<accession>A0A401QCS8</accession>
<organism evidence="2 3">
    <name type="scientific">Scyliorhinus torazame</name>
    <name type="common">Cloudy catshark</name>
    <name type="synonym">Catulus torazame</name>
    <dbReference type="NCBI Taxonomy" id="75743"/>
    <lineage>
        <taxon>Eukaryota</taxon>
        <taxon>Metazoa</taxon>
        <taxon>Chordata</taxon>
        <taxon>Craniata</taxon>
        <taxon>Vertebrata</taxon>
        <taxon>Chondrichthyes</taxon>
        <taxon>Elasmobranchii</taxon>
        <taxon>Galeomorphii</taxon>
        <taxon>Galeoidea</taxon>
        <taxon>Carcharhiniformes</taxon>
        <taxon>Scyliorhinidae</taxon>
        <taxon>Scyliorhinus</taxon>
    </lineage>
</organism>
<keyword evidence="3" id="KW-1185">Reference proteome</keyword>
<dbReference type="Pfam" id="PF04832">
    <property type="entry name" value="SOUL"/>
    <property type="match status" value="1"/>
</dbReference>
<comment type="similarity">
    <text evidence="1">Belongs to the HEBP family.</text>
</comment>
<dbReference type="InterPro" id="IPR006917">
    <property type="entry name" value="SOUL_heme-bd"/>
</dbReference>
<dbReference type="Gene3D" id="3.20.80.10">
    <property type="entry name" value="Regulatory factor, effector binding domain"/>
    <property type="match status" value="1"/>
</dbReference>
<evidence type="ECO:0000313" key="3">
    <source>
        <dbReference type="Proteomes" id="UP000288216"/>
    </source>
</evidence>
<dbReference type="EMBL" id="BFAA01029235">
    <property type="protein sequence ID" value="GCB83189.1"/>
    <property type="molecule type" value="Genomic_DNA"/>
</dbReference>
<dbReference type="AlphaFoldDB" id="A0A401QCS8"/>
<dbReference type="STRING" id="75743.A0A401QCS8"/>
<proteinExistence type="inferred from homology"/>
<dbReference type="SUPFAM" id="SSF55136">
    <property type="entry name" value="Probable bacterial effector-binding domain"/>
    <property type="match status" value="1"/>
</dbReference>
<sequence>MAYYLPTQFQDQTPQPFDAEVAIEEWPAHIIYARPFNGNTTEELILQEINQLAVHLDSPEWFLQDTFIVAGYNSPAAPNPHNEIWIIHSP</sequence>
<protein>
    <submittedName>
        <fullName evidence="2">Uncharacterized protein</fullName>
    </submittedName>
</protein>